<dbReference type="InterPro" id="IPR017595">
    <property type="entry name" value="OHCU_decarboxylase-2"/>
</dbReference>
<reference evidence="8" key="1">
    <citation type="submission" date="2022-11" db="EMBL/GenBank/DDBJ databases">
        <title>Nonomuraea corallina sp. nov., a new species of the genus Nonomuraea isolated from sea side sediment in Thai sea.</title>
        <authorList>
            <person name="Ngamcharungchit C."/>
            <person name="Matsumoto A."/>
            <person name="Suriyachadkun C."/>
            <person name="Panbangred W."/>
            <person name="Inahashi Y."/>
            <person name="Intra B."/>
        </authorList>
    </citation>
    <scope>NUCLEOTIDE SEQUENCE</scope>
    <source>
        <strain evidence="8">MCN248</strain>
    </source>
</reference>
<keyword evidence="4" id="KW-0659">Purine metabolism</keyword>
<dbReference type="PANTHER" id="PTHR43466">
    <property type="entry name" value="2-OXO-4-HYDROXY-4-CARBOXY-5-UREIDOIMIDAZOLINE DECARBOXYLASE-RELATED"/>
    <property type="match status" value="1"/>
</dbReference>
<evidence type="ECO:0000256" key="1">
    <source>
        <dbReference type="ARBA" id="ARBA00001163"/>
    </source>
</evidence>
<dbReference type="PANTHER" id="PTHR43466:SF1">
    <property type="entry name" value="2-OXO-4-HYDROXY-4-CARBOXY-5-UREIDOIMIDAZOLINE DECARBOXYLASE-RELATED"/>
    <property type="match status" value="1"/>
</dbReference>
<keyword evidence="5" id="KW-0210">Decarboxylase</keyword>
<dbReference type="GO" id="GO:0051997">
    <property type="term" value="F:2-oxo-4-hydroxy-4-carboxy-5-ureidoimidazoline decarboxylase activity"/>
    <property type="evidence" value="ECO:0007669"/>
    <property type="project" value="UniProtKB-EC"/>
</dbReference>
<comment type="catalytic activity">
    <reaction evidence="1">
        <text>5-hydroxy-2-oxo-4-ureido-2,5-dihydro-1H-imidazole-5-carboxylate + H(+) = (S)-allantoin + CO2</text>
        <dbReference type="Rhea" id="RHEA:26301"/>
        <dbReference type="ChEBI" id="CHEBI:15378"/>
        <dbReference type="ChEBI" id="CHEBI:15678"/>
        <dbReference type="ChEBI" id="CHEBI:16526"/>
        <dbReference type="ChEBI" id="CHEBI:58639"/>
        <dbReference type="EC" id="4.1.1.97"/>
    </reaction>
</comment>
<evidence type="ECO:0000256" key="2">
    <source>
        <dbReference type="ARBA" id="ARBA00004754"/>
    </source>
</evidence>
<protein>
    <recommendedName>
        <fullName evidence="3">2-oxo-4-hydroxy-4-carboxy-5-ureidoimidazoline decarboxylase</fullName>
        <ecNumber evidence="3">4.1.1.97</ecNumber>
    </recommendedName>
</protein>
<evidence type="ECO:0000313" key="8">
    <source>
        <dbReference type="EMBL" id="MDA0634624.1"/>
    </source>
</evidence>
<dbReference type="SUPFAM" id="SSF158694">
    <property type="entry name" value="UraD-Like"/>
    <property type="match status" value="1"/>
</dbReference>
<accession>A0ABT4SBR4</accession>
<proteinExistence type="predicted"/>
<evidence type="ECO:0000256" key="4">
    <source>
        <dbReference type="ARBA" id="ARBA00022631"/>
    </source>
</evidence>
<dbReference type="EC" id="4.1.1.97" evidence="3"/>
<evidence type="ECO:0000256" key="6">
    <source>
        <dbReference type="ARBA" id="ARBA00023239"/>
    </source>
</evidence>
<name>A0ABT4SBR4_9ACTN</name>
<dbReference type="EMBL" id="JAPNNL010000047">
    <property type="protein sequence ID" value="MDA0634624.1"/>
    <property type="molecule type" value="Genomic_DNA"/>
</dbReference>
<sequence>MPNPPAGLAAFNALDPQDAEKELLACCASRAFAREVAARRPYPDRDRLADAAGRAVLALDWPDVLEALGAHPRIGERPAGDSREAAWSRREQAGVEDGLRAALAEGNRAYEERFGYVYLVCATGLTGAEMLRLLRERLGHDEETERRTVREELAKITRLRAGKLAEGDR</sequence>
<comment type="pathway">
    <text evidence="2">Purine metabolism; urate degradation; (S)-allantoin from urate: step 3/3.</text>
</comment>
<evidence type="ECO:0000313" key="9">
    <source>
        <dbReference type="Proteomes" id="UP001144036"/>
    </source>
</evidence>
<evidence type="ECO:0000256" key="5">
    <source>
        <dbReference type="ARBA" id="ARBA00022793"/>
    </source>
</evidence>
<feature type="domain" description="Oxo-4-hydroxy-4-carboxy-5-ureidoimidazoline decarboxylase" evidence="7">
    <location>
        <begin position="12"/>
        <end position="161"/>
    </location>
</feature>
<dbReference type="Proteomes" id="UP001144036">
    <property type="component" value="Unassembled WGS sequence"/>
</dbReference>
<dbReference type="RefSeq" id="WP_270155442.1">
    <property type="nucleotide sequence ID" value="NZ_JAPNNL010000047.1"/>
</dbReference>
<dbReference type="NCBIfam" id="TIGR03180">
    <property type="entry name" value="UraD_2"/>
    <property type="match status" value="1"/>
</dbReference>
<dbReference type="Gene3D" id="1.10.3330.10">
    <property type="entry name" value="Oxo-4-hydroxy-4-carboxy-5-ureidoimidazoline decarboxylase"/>
    <property type="match status" value="1"/>
</dbReference>
<comment type="caution">
    <text evidence="8">The sequence shown here is derived from an EMBL/GenBank/DDBJ whole genome shotgun (WGS) entry which is preliminary data.</text>
</comment>
<gene>
    <name evidence="8" type="primary">uraD</name>
    <name evidence="8" type="ORF">OUY22_14455</name>
</gene>
<organism evidence="8 9">
    <name type="scientific">Nonomuraea corallina</name>
    <dbReference type="NCBI Taxonomy" id="2989783"/>
    <lineage>
        <taxon>Bacteria</taxon>
        <taxon>Bacillati</taxon>
        <taxon>Actinomycetota</taxon>
        <taxon>Actinomycetes</taxon>
        <taxon>Streptosporangiales</taxon>
        <taxon>Streptosporangiaceae</taxon>
        <taxon>Nonomuraea</taxon>
    </lineage>
</organism>
<evidence type="ECO:0000256" key="3">
    <source>
        <dbReference type="ARBA" id="ARBA00012257"/>
    </source>
</evidence>
<dbReference type="InterPro" id="IPR036778">
    <property type="entry name" value="OHCU_decarboxylase_sf"/>
</dbReference>
<dbReference type="InterPro" id="IPR018020">
    <property type="entry name" value="OHCU_decarboxylase"/>
</dbReference>
<keyword evidence="9" id="KW-1185">Reference proteome</keyword>
<dbReference type="NCBIfam" id="NF010372">
    <property type="entry name" value="PRK13798.1"/>
    <property type="match status" value="1"/>
</dbReference>
<dbReference type="Pfam" id="PF09349">
    <property type="entry name" value="OHCU_decarbox"/>
    <property type="match status" value="1"/>
</dbReference>
<keyword evidence="6 8" id="KW-0456">Lyase</keyword>
<evidence type="ECO:0000259" key="7">
    <source>
        <dbReference type="Pfam" id="PF09349"/>
    </source>
</evidence>